<dbReference type="UniPathway" id="UPA00033">
    <property type="reaction ID" value="UER00034"/>
</dbReference>
<evidence type="ECO:0000256" key="9">
    <source>
        <dbReference type="ARBA" id="ARBA00023027"/>
    </source>
</evidence>
<proteinExistence type="inferred from homology"/>
<evidence type="ECO:0000256" key="14">
    <source>
        <dbReference type="SAM" id="MobiDB-lite"/>
    </source>
</evidence>
<evidence type="ECO:0000259" key="17">
    <source>
        <dbReference type="SMART" id="SM01003"/>
    </source>
</evidence>
<dbReference type="RefSeq" id="XP_016252684.1">
    <property type="nucleotide sequence ID" value="XM_016390782.1"/>
</dbReference>
<keyword evidence="7" id="KW-0028">Amino-acid biosynthesis</keyword>
<dbReference type="Gene3D" id="3.40.50.720">
    <property type="entry name" value="NAD(P)-binding Rossmann-like Domain"/>
    <property type="match status" value="1"/>
</dbReference>
<dbReference type="EMBL" id="KN847041">
    <property type="protein sequence ID" value="KIW32468.1"/>
    <property type="molecule type" value="Genomic_DNA"/>
</dbReference>
<dbReference type="SUPFAM" id="SSF52283">
    <property type="entry name" value="Formate/glycerate dehydrogenase catalytic domain-like"/>
    <property type="match status" value="1"/>
</dbReference>
<dbReference type="VEuPathDB" id="FungiDB:PV07_04013"/>
<feature type="domain" description="Alanine dehydrogenase/pyridine nucleotide transhydrogenase N-terminal" evidence="17">
    <location>
        <begin position="645"/>
        <end position="781"/>
    </location>
</feature>
<feature type="region of interest" description="Disordered" evidence="14">
    <location>
        <begin position="1"/>
        <end position="23"/>
    </location>
</feature>
<evidence type="ECO:0000256" key="8">
    <source>
        <dbReference type="ARBA" id="ARBA00023002"/>
    </source>
</evidence>
<name>A0A0D2CMP6_9EURO</name>
<keyword evidence="10" id="KW-0457">Lysine biosynthesis</keyword>
<evidence type="ECO:0000256" key="4">
    <source>
        <dbReference type="ARBA" id="ARBA00011245"/>
    </source>
</evidence>
<dbReference type="InterPro" id="IPR007886">
    <property type="entry name" value="AlaDH/PNT_N"/>
</dbReference>
<comment type="pathway">
    <text evidence="2">Amino-acid biosynthesis; L-lysine biosynthesis via AAA pathway; L-lysine from L-alpha-aminoadipate (fungal route): step 3/3.</text>
</comment>
<evidence type="ECO:0000256" key="13">
    <source>
        <dbReference type="ARBA" id="ARBA00047860"/>
    </source>
</evidence>
<keyword evidence="8" id="KW-0560">Oxidoreductase</keyword>
<reference evidence="18 19" key="1">
    <citation type="submission" date="2015-01" db="EMBL/GenBank/DDBJ databases">
        <title>The Genome Sequence of Cladophialophora immunda CBS83496.</title>
        <authorList>
            <consortium name="The Broad Institute Genomics Platform"/>
            <person name="Cuomo C."/>
            <person name="de Hoog S."/>
            <person name="Gorbushina A."/>
            <person name="Stielow B."/>
            <person name="Teixiera M."/>
            <person name="Abouelleil A."/>
            <person name="Chapman S.B."/>
            <person name="Priest M."/>
            <person name="Young S.K."/>
            <person name="Wortman J."/>
            <person name="Nusbaum C."/>
            <person name="Birren B."/>
        </authorList>
    </citation>
    <scope>NUCLEOTIDE SEQUENCE [LARGE SCALE GENOMIC DNA]</scope>
    <source>
        <strain evidence="18 19">CBS 83496</strain>
    </source>
</reference>
<keyword evidence="9" id="KW-0520">NAD</keyword>
<evidence type="ECO:0000256" key="12">
    <source>
        <dbReference type="ARBA" id="ARBA00033228"/>
    </source>
</evidence>
<evidence type="ECO:0000256" key="1">
    <source>
        <dbReference type="ARBA" id="ARBA00004078"/>
    </source>
</evidence>
<evidence type="ECO:0000256" key="5">
    <source>
        <dbReference type="ARBA" id="ARBA00012847"/>
    </source>
</evidence>
<keyword evidence="15" id="KW-1133">Transmembrane helix</keyword>
<dbReference type="SUPFAM" id="SSF51735">
    <property type="entry name" value="NAD(P)-binding Rossmann-fold domains"/>
    <property type="match status" value="1"/>
</dbReference>
<dbReference type="Proteomes" id="UP000054466">
    <property type="component" value="Unassembled WGS sequence"/>
</dbReference>
<accession>A0A0D2CMP6</accession>
<comment type="similarity">
    <text evidence="3">Belongs to the AlaDH/PNT family.</text>
</comment>
<dbReference type="FunFam" id="3.40.50.720:FF:000217">
    <property type="entry name" value="Saccharopine dehydrogenase [NAD(+), L-lysine-forming]"/>
    <property type="match status" value="1"/>
</dbReference>
<evidence type="ECO:0000256" key="7">
    <source>
        <dbReference type="ARBA" id="ARBA00022605"/>
    </source>
</evidence>
<feature type="transmembrane region" description="Helical" evidence="15">
    <location>
        <begin position="771"/>
        <end position="792"/>
    </location>
</feature>
<protein>
    <recommendedName>
        <fullName evidence="6">Saccharopine dehydrogenase [NAD(+), L-lysine-forming]</fullName>
        <ecNumber evidence="5">1.5.1.7</ecNumber>
    </recommendedName>
    <alternativeName>
        <fullName evidence="12">Lysine--2-oxoglutarate reductase</fullName>
    </alternativeName>
</protein>
<dbReference type="STRING" id="569365.A0A0D2CMP6"/>
<evidence type="ECO:0000256" key="10">
    <source>
        <dbReference type="ARBA" id="ARBA00023154"/>
    </source>
</evidence>
<dbReference type="HOGENOM" id="CLU_297893_0_0_1"/>
<gene>
    <name evidence="18" type="ORF">PV07_04013</name>
</gene>
<dbReference type="GO" id="GO:0005737">
    <property type="term" value="C:cytoplasm"/>
    <property type="evidence" value="ECO:0007669"/>
    <property type="project" value="TreeGrafter"/>
</dbReference>
<evidence type="ECO:0000259" key="16">
    <source>
        <dbReference type="SMART" id="SM01002"/>
    </source>
</evidence>
<keyword evidence="11" id="KW-1015">Disulfide bond</keyword>
<feature type="transmembrane region" description="Helical" evidence="15">
    <location>
        <begin position="189"/>
        <end position="208"/>
    </location>
</feature>
<dbReference type="OrthoDB" id="265306at2759"/>
<dbReference type="EC" id="1.5.1.7" evidence="5"/>
<evidence type="ECO:0000256" key="6">
    <source>
        <dbReference type="ARBA" id="ARBA00021221"/>
    </source>
</evidence>
<feature type="domain" description="Alanine dehydrogenase/pyridine nucleotide transhydrogenase NAD(H)-binding" evidence="16">
    <location>
        <begin position="820"/>
        <end position="947"/>
    </location>
</feature>
<dbReference type="SMART" id="SM01003">
    <property type="entry name" value="AlaDh_PNT_N"/>
    <property type="match status" value="1"/>
</dbReference>
<dbReference type="AlphaFoldDB" id="A0A0D2CMP6"/>
<keyword evidence="15" id="KW-0472">Membrane</keyword>
<dbReference type="InterPro" id="IPR027281">
    <property type="entry name" value="Lys1"/>
</dbReference>
<dbReference type="FunFam" id="3.40.50.720:FF:000627">
    <property type="entry name" value="Saccharopine dehydrogenase [NAD(+), L-lysine-forming]"/>
    <property type="match status" value="1"/>
</dbReference>
<dbReference type="InterPro" id="IPR051168">
    <property type="entry name" value="AASS"/>
</dbReference>
<dbReference type="GeneID" id="27343207"/>
<evidence type="ECO:0000313" key="19">
    <source>
        <dbReference type="Proteomes" id="UP000054466"/>
    </source>
</evidence>
<dbReference type="GO" id="GO:0019878">
    <property type="term" value="P:lysine biosynthetic process via aminoadipic acid"/>
    <property type="evidence" value="ECO:0007669"/>
    <property type="project" value="UniProtKB-UniPathway"/>
</dbReference>
<organism evidence="18 19">
    <name type="scientific">Cladophialophora immunda</name>
    <dbReference type="NCBI Taxonomy" id="569365"/>
    <lineage>
        <taxon>Eukaryota</taxon>
        <taxon>Fungi</taxon>
        <taxon>Dikarya</taxon>
        <taxon>Ascomycota</taxon>
        <taxon>Pezizomycotina</taxon>
        <taxon>Eurotiomycetes</taxon>
        <taxon>Chaetothyriomycetidae</taxon>
        <taxon>Chaetothyriales</taxon>
        <taxon>Herpotrichiellaceae</taxon>
        <taxon>Cladophialophora</taxon>
    </lineage>
</organism>
<dbReference type="CDD" id="cd12188">
    <property type="entry name" value="SDH"/>
    <property type="match status" value="1"/>
</dbReference>
<evidence type="ECO:0000313" key="18">
    <source>
        <dbReference type="EMBL" id="KIW32468.1"/>
    </source>
</evidence>
<keyword evidence="15" id="KW-0812">Transmembrane</keyword>
<comment type="subunit">
    <text evidence="4">Monomer.</text>
</comment>
<feature type="transmembrane region" description="Helical" evidence="15">
    <location>
        <begin position="58"/>
        <end position="80"/>
    </location>
</feature>
<dbReference type="InterPro" id="IPR007698">
    <property type="entry name" value="AlaDH/PNT_NAD(H)-bd"/>
</dbReference>
<sequence>MSRLGQPLSESKQDAVEDEEPAGGKADVFVDSTAIVTDGQVIRIFSVLQSKSPKLIKAWLWILGTAIFCGWTASFAYVVFVSPSPVWRFYDFSPRITVAVVNLASHVAVYLAGCMVQATFDAVCWAVISGREGAPLRTFLVTKQDTGIEALASLLWTYGGHQLWGIFRYLAADINPCRAFERPDNPDRLALMAGGWVIGLPLLSGISYRDVFYPSRTVPVVGGIAPLHESVVALEKASYGGQQPTFQEASINTMLISSTNSILTDPKFVASVAPISPHCQGTDCKSLFLPGGLELVLKADGTSLFDGKQPDDPVIIVHDAPGYQIEFSSQDYTFNTSVDCQVYGLPVSALYACVAGRNNTIFSGFATCPFDLMSAGSCQSDVSWTEHLQASAAMNIYQRTSTVAYDRSNFSILSIESLGPAKAASDEDSVADLQKLFAIMYPQLTTILEDIETSLVKFDSGQAWTDLAYLASVYCIQAEITAAELFLNNGYPSWINGQRDILEGFLTIPVQFGTLLLQQIDKSVLLSDLTTTASFARVSFRVRSEPWTIIMFASVVSGLVVSAVLCLLYAHWAARRKPAPELSPTIRTAFRNGNPFDAPAIDIWQSLSGLFGCTRRKYSSALQDTACARDTRVVARKITGDILIAVDREQVGKPRERRAALTPTTTKALITAGYQVNVERSPQRIFDDEEYEKVGATLIPENTWRDAPKDHIIIGLKELPVETFPLEHVHVQFAHCYKQQAGWEKVLARFVRGNGVLLDLEFLTDSSGRRVAAFGYHAGFSGAALAVMNWAWQINHQDRPLPSVSSYPNVDALITDVKKALAQGAEKTGKAPRVLIIGALGRCGSGAVDLCSKAGVPTENVLRWDMAETAKGGPFPEIVESDIFINCIYLNKKIPNFVDMPSLDTPSRKLSVVCDVSADTTNPNNPIPIYTVATTFDKPTVSVEVKGEPVLSVISIDHLPSLLPREASEAFSNDLLPHLLELKNWKSNPVWARAENLMQEKASTLPKSEL</sequence>
<feature type="transmembrane region" description="Helical" evidence="15">
    <location>
        <begin position="107"/>
        <end position="128"/>
    </location>
</feature>
<dbReference type="GO" id="GO:0004754">
    <property type="term" value="F:saccharopine dehydrogenase (NAD+, L-lysine-forming) activity"/>
    <property type="evidence" value="ECO:0007669"/>
    <property type="project" value="UniProtKB-EC"/>
</dbReference>
<feature type="transmembrane region" description="Helical" evidence="15">
    <location>
        <begin position="547"/>
        <end position="570"/>
    </location>
</feature>
<evidence type="ECO:0000256" key="15">
    <source>
        <dbReference type="SAM" id="Phobius"/>
    </source>
</evidence>
<dbReference type="SMART" id="SM01002">
    <property type="entry name" value="AlaDh_PNT_C"/>
    <property type="match status" value="1"/>
</dbReference>
<dbReference type="Pfam" id="PF05222">
    <property type="entry name" value="AlaDh_PNT_N"/>
    <property type="match status" value="1"/>
</dbReference>
<dbReference type="PANTHER" id="PTHR11133:SF23">
    <property type="entry name" value="SACCHAROPINE DEHYDROGENASE [NAD(+), L-LYSINE-FORMING]"/>
    <property type="match status" value="1"/>
</dbReference>
<evidence type="ECO:0000256" key="2">
    <source>
        <dbReference type="ARBA" id="ARBA00004884"/>
    </source>
</evidence>
<comment type="catalytic activity">
    <reaction evidence="13">
        <text>L-saccharopine + NAD(+) + H2O = L-lysine + 2-oxoglutarate + NADH + H(+)</text>
        <dbReference type="Rhea" id="RHEA:12440"/>
        <dbReference type="ChEBI" id="CHEBI:15377"/>
        <dbReference type="ChEBI" id="CHEBI:15378"/>
        <dbReference type="ChEBI" id="CHEBI:16810"/>
        <dbReference type="ChEBI" id="CHEBI:32551"/>
        <dbReference type="ChEBI" id="CHEBI:57540"/>
        <dbReference type="ChEBI" id="CHEBI:57945"/>
        <dbReference type="ChEBI" id="CHEBI:57951"/>
        <dbReference type="EC" id="1.5.1.7"/>
    </reaction>
</comment>
<keyword evidence="19" id="KW-1185">Reference proteome</keyword>
<dbReference type="PANTHER" id="PTHR11133">
    <property type="entry name" value="SACCHAROPINE DEHYDROGENASE"/>
    <property type="match status" value="1"/>
</dbReference>
<comment type="function">
    <text evidence="1">Catalyzes the NAD(+)-dependent cleavage of saccharopine to L-lysine and 2-oxoglutarate, the final step in the alpha-aminoadipate (AAA) pathway for lysin biosynthesis.</text>
</comment>
<evidence type="ECO:0000256" key="3">
    <source>
        <dbReference type="ARBA" id="ARBA00005689"/>
    </source>
</evidence>
<dbReference type="InterPro" id="IPR036291">
    <property type="entry name" value="NAD(P)-bd_dom_sf"/>
</dbReference>
<evidence type="ECO:0000256" key="11">
    <source>
        <dbReference type="ARBA" id="ARBA00023157"/>
    </source>
</evidence>